<comment type="caution">
    <text evidence="1">The sequence shown here is derived from an EMBL/GenBank/DDBJ whole genome shotgun (WGS) entry which is preliminary data.</text>
</comment>
<evidence type="ECO:0000313" key="2">
    <source>
        <dbReference type="Proteomes" id="UP000663828"/>
    </source>
</evidence>
<keyword evidence="2" id="KW-1185">Reference proteome</keyword>
<proteinExistence type="predicted"/>
<reference evidence="1" key="1">
    <citation type="submission" date="2021-02" db="EMBL/GenBank/DDBJ databases">
        <authorList>
            <person name="Nowell W R."/>
        </authorList>
    </citation>
    <scope>NUCLEOTIDE SEQUENCE</scope>
</reference>
<protein>
    <submittedName>
        <fullName evidence="1">Uncharacterized protein</fullName>
    </submittedName>
</protein>
<evidence type="ECO:0000313" key="1">
    <source>
        <dbReference type="EMBL" id="CAF1583611.1"/>
    </source>
</evidence>
<organism evidence="1 2">
    <name type="scientific">Adineta ricciae</name>
    <name type="common">Rotifer</name>
    <dbReference type="NCBI Taxonomy" id="249248"/>
    <lineage>
        <taxon>Eukaryota</taxon>
        <taxon>Metazoa</taxon>
        <taxon>Spiralia</taxon>
        <taxon>Gnathifera</taxon>
        <taxon>Rotifera</taxon>
        <taxon>Eurotatoria</taxon>
        <taxon>Bdelloidea</taxon>
        <taxon>Adinetida</taxon>
        <taxon>Adinetidae</taxon>
        <taxon>Adineta</taxon>
    </lineage>
</organism>
<dbReference type="AlphaFoldDB" id="A0A815ZE11"/>
<feature type="non-terminal residue" evidence="1">
    <location>
        <position position="1"/>
    </location>
</feature>
<dbReference type="EMBL" id="CAJNOR010006040">
    <property type="protein sequence ID" value="CAF1583611.1"/>
    <property type="molecule type" value="Genomic_DNA"/>
</dbReference>
<sequence length="144" mass="15488">NAIDGDLSTKYSNYGGIGRSRSSVVGRGVGTGFFVTPSISNATIARSILFATADDSADRDPLTVTLEGSNATTNATLRLRSSWTLIYNGSTGIDCSKDPGRSRYVTQQNFPNTKIFASYRLLITSQRNISDGVQYSEAQILGYV</sequence>
<dbReference type="Proteomes" id="UP000663828">
    <property type="component" value="Unassembled WGS sequence"/>
</dbReference>
<name>A0A815ZE11_ADIRI</name>
<accession>A0A815ZE11</accession>
<gene>
    <name evidence="1" type="ORF">XAT740_LOCUS45788</name>
</gene>